<evidence type="ECO:0000256" key="1">
    <source>
        <dbReference type="ARBA" id="ARBA00004651"/>
    </source>
</evidence>
<dbReference type="RefSeq" id="WP_025024313.1">
    <property type="nucleotide sequence ID" value="NZ_AZDZ01000003.1"/>
</dbReference>
<dbReference type="InterPro" id="IPR037185">
    <property type="entry name" value="EmrE-like"/>
</dbReference>
<keyword evidence="7 8" id="KW-0472">Membrane</keyword>
<evidence type="ECO:0000256" key="8">
    <source>
        <dbReference type="SAM" id="Phobius"/>
    </source>
</evidence>
<feature type="transmembrane region" description="Helical" evidence="8">
    <location>
        <begin position="34"/>
        <end position="51"/>
    </location>
</feature>
<evidence type="ECO:0000256" key="7">
    <source>
        <dbReference type="ARBA" id="ARBA00023136"/>
    </source>
</evidence>
<keyword evidence="4" id="KW-0762">Sugar transport</keyword>
<dbReference type="PATRIC" id="fig|1423775.4.peg.2010"/>
<evidence type="ECO:0000313" key="9">
    <source>
        <dbReference type="EMBL" id="KRK80548.1"/>
    </source>
</evidence>
<dbReference type="EMBL" id="AZDZ01000003">
    <property type="protein sequence ID" value="KRK80548.1"/>
    <property type="molecule type" value="Genomic_DNA"/>
</dbReference>
<keyword evidence="3" id="KW-0813">Transport</keyword>
<feature type="transmembrane region" description="Helical" evidence="8">
    <location>
        <begin position="63"/>
        <end position="83"/>
    </location>
</feature>
<dbReference type="GO" id="GO:0015144">
    <property type="term" value="F:carbohydrate transmembrane transporter activity"/>
    <property type="evidence" value="ECO:0007669"/>
    <property type="project" value="InterPro"/>
</dbReference>
<evidence type="ECO:0000256" key="6">
    <source>
        <dbReference type="ARBA" id="ARBA00022989"/>
    </source>
</evidence>
<name>A0A0R1KHX2_9LACO</name>
<feature type="transmembrane region" description="Helical" evidence="8">
    <location>
        <begin position="249"/>
        <end position="268"/>
    </location>
</feature>
<dbReference type="eggNOG" id="COG4975">
    <property type="taxonomic scope" value="Bacteria"/>
</dbReference>
<comment type="similarity">
    <text evidence="2">Belongs to the GRP transporter (TC 2.A.7.5) family.</text>
</comment>
<dbReference type="STRING" id="1423775.FD03_GL001972"/>
<dbReference type="Proteomes" id="UP000051248">
    <property type="component" value="Unassembled WGS sequence"/>
</dbReference>
<protein>
    <submittedName>
        <fullName evidence="9">Ribose transporter</fullName>
    </submittedName>
</protein>
<dbReference type="CDD" id="cd23111">
    <property type="entry name" value="ribose_uptake_RbsU"/>
    <property type="match status" value="1"/>
</dbReference>
<evidence type="ECO:0000256" key="4">
    <source>
        <dbReference type="ARBA" id="ARBA00022597"/>
    </source>
</evidence>
<comment type="caution">
    <text evidence="9">The sequence shown here is derived from an EMBL/GenBank/DDBJ whole genome shotgun (WGS) entry which is preliminary data.</text>
</comment>
<gene>
    <name evidence="9" type="ORF">FD03_GL001972</name>
</gene>
<keyword evidence="6 8" id="KW-1133">Transmembrane helix</keyword>
<feature type="transmembrane region" description="Helical" evidence="8">
    <location>
        <begin position="277"/>
        <end position="297"/>
    </location>
</feature>
<dbReference type="GO" id="GO:0005886">
    <property type="term" value="C:plasma membrane"/>
    <property type="evidence" value="ECO:0007669"/>
    <property type="project" value="UniProtKB-SubCell"/>
</dbReference>
<dbReference type="AlphaFoldDB" id="A0A0R1KHX2"/>
<organism evidence="9 10">
    <name type="scientific">Companilactobacillus nodensis DSM 19682 = JCM 14932 = NBRC 107160</name>
    <dbReference type="NCBI Taxonomy" id="1423775"/>
    <lineage>
        <taxon>Bacteria</taxon>
        <taxon>Bacillati</taxon>
        <taxon>Bacillota</taxon>
        <taxon>Bacilli</taxon>
        <taxon>Lactobacillales</taxon>
        <taxon>Lactobacillaceae</taxon>
        <taxon>Companilactobacillus</taxon>
    </lineage>
</organism>
<evidence type="ECO:0000256" key="3">
    <source>
        <dbReference type="ARBA" id="ARBA00022448"/>
    </source>
</evidence>
<dbReference type="PANTHER" id="PTHR16119">
    <property type="entry name" value="TRANSMEMBRANE PROTEIN 144"/>
    <property type="match status" value="1"/>
</dbReference>
<feature type="transmembrane region" description="Helical" evidence="8">
    <location>
        <begin position="218"/>
        <end position="237"/>
    </location>
</feature>
<feature type="transmembrane region" description="Helical" evidence="8">
    <location>
        <begin position="186"/>
        <end position="206"/>
    </location>
</feature>
<evidence type="ECO:0000256" key="2">
    <source>
        <dbReference type="ARBA" id="ARBA00006117"/>
    </source>
</evidence>
<feature type="transmembrane region" description="Helical" evidence="8">
    <location>
        <begin position="118"/>
        <end position="136"/>
    </location>
</feature>
<comment type="subcellular location">
    <subcellularLocation>
        <location evidence="1">Cell membrane</location>
        <topology evidence="1">Multi-pass membrane protein</topology>
    </subcellularLocation>
</comment>
<keyword evidence="5 8" id="KW-0812">Transmembrane</keyword>
<dbReference type="InterPro" id="IPR010651">
    <property type="entry name" value="Sugar_transport"/>
</dbReference>
<proteinExistence type="inferred from homology"/>
<dbReference type="PANTHER" id="PTHR16119:SF17">
    <property type="entry name" value="TRANSMEMBRANE PROTEIN 144"/>
    <property type="match status" value="1"/>
</dbReference>
<evidence type="ECO:0000313" key="10">
    <source>
        <dbReference type="Proteomes" id="UP000051248"/>
    </source>
</evidence>
<feature type="transmembrane region" description="Helical" evidence="8">
    <location>
        <begin position="6"/>
        <end position="22"/>
    </location>
</feature>
<dbReference type="Pfam" id="PF06800">
    <property type="entry name" value="Sugar_transport"/>
    <property type="match status" value="1"/>
</dbReference>
<accession>A0A0R1KHX2</accession>
<dbReference type="OrthoDB" id="1452595at2"/>
<dbReference type="NCBIfam" id="NF047342">
    <property type="entry name" value="symport_RbsU"/>
    <property type="match status" value="1"/>
</dbReference>
<reference evidence="9 10" key="1">
    <citation type="journal article" date="2015" name="Genome Announc.">
        <title>Expanding the biotechnology potential of lactobacilli through comparative genomics of 213 strains and associated genera.</title>
        <authorList>
            <person name="Sun Z."/>
            <person name="Harris H.M."/>
            <person name="McCann A."/>
            <person name="Guo C."/>
            <person name="Argimon S."/>
            <person name="Zhang W."/>
            <person name="Yang X."/>
            <person name="Jeffery I.B."/>
            <person name="Cooney J.C."/>
            <person name="Kagawa T.F."/>
            <person name="Liu W."/>
            <person name="Song Y."/>
            <person name="Salvetti E."/>
            <person name="Wrobel A."/>
            <person name="Rasinkangas P."/>
            <person name="Parkhill J."/>
            <person name="Rea M.C."/>
            <person name="O'Sullivan O."/>
            <person name="Ritari J."/>
            <person name="Douillard F.P."/>
            <person name="Paul Ross R."/>
            <person name="Yang R."/>
            <person name="Briner A.E."/>
            <person name="Felis G.E."/>
            <person name="de Vos W.M."/>
            <person name="Barrangou R."/>
            <person name="Klaenhammer T.R."/>
            <person name="Caufield P.W."/>
            <person name="Cui Y."/>
            <person name="Zhang H."/>
            <person name="O'Toole P.W."/>
        </authorList>
    </citation>
    <scope>NUCLEOTIDE SEQUENCE [LARGE SCALE GENOMIC DNA]</scope>
    <source>
        <strain evidence="9 10">DSM 19682</strain>
    </source>
</reference>
<feature type="transmembrane region" description="Helical" evidence="8">
    <location>
        <begin position="157"/>
        <end position="174"/>
    </location>
</feature>
<evidence type="ECO:0000256" key="5">
    <source>
        <dbReference type="ARBA" id="ARBA00022692"/>
    </source>
</evidence>
<dbReference type="SUPFAM" id="SSF103481">
    <property type="entry name" value="Multidrug resistance efflux transporter EmrE"/>
    <property type="match status" value="1"/>
</dbReference>
<sequence>MSAVNLLIGLMPMIGWGVMPILTGKFGGRPVNQILGTTYGTLIAAIVVALINQTPMIGGKEFLFTFLSGASWSLGQVLVFYAFSVMGVSRTMPISTGFQLVSTSLWGVFILGNWSSNVAKIVGFLSIAMIIFGVYLTTYSEKKTSSTDVANGDVTRGVLLVLVAAVGYLGYSAFPQAVTVNGFEAFLPQALGMAVFSTLFALISKTNRKTKPFATKSSYTNLISGFSFALAALTYLISSRPDVNGLATGFTLSQMNVVIATLGGIYILHESKTKKEMIAVLSGLLLVVVAGIVTAFIK</sequence>
<keyword evidence="10" id="KW-1185">Reference proteome</keyword>